<dbReference type="InterPro" id="IPR016166">
    <property type="entry name" value="FAD-bd_PCMH"/>
</dbReference>
<dbReference type="SUPFAM" id="SSF56176">
    <property type="entry name" value="FAD-binding/transporter-associated domain-like"/>
    <property type="match status" value="1"/>
</dbReference>
<feature type="domain" description="FAD-binding PCMH-type" evidence="4">
    <location>
        <begin position="115"/>
        <end position="296"/>
    </location>
</feature>
<evidence type="ECO:0000256" key="1">
    <source>
        <dbReference type="ARBA" id="ARBA00005466"/>
    </source>
</evidence>
<proteinExistence type="inferred from homology"/>
<name>A0ABQ8G1F8_9PEZI</name>
<dbReference type="PROSITE" id="PS51387">
    <property type="entry name" value="FAD_PCMH"/>
    <property type="match status" value="1"/>
</dbReference>
<dbReference type="InterPro" id="IPR050432">
    <property type="entry name" value="FAD-linked_Oxidoreductases_BP"/>
</dbReference>
<dbReference type="Gene3D" id="3.30.465.10">
    <property type="match status" value="2"/>
</dbReference>
<evidence type="ECO:0000313" key="5">
    <source>
        <dbReference type="EMBL" id="KAH7042110.1"/>
    </source>
</evidence>
<dbReference type="InterPro" id="IPR006094">
    <property type="entry name" value="Oxid_FAD_bind_N"/>
</dbReference>
<sequence length="589" mass="63126">MRLGSLSLLLAPAAFLRVAEATGSGRDCRCLPGDACWPTTSEWKQLNQTVGGRLIATVPLAAPCHDPTFDASTCEALRDNWLWPQQHYDSSSSVMAPFFANRSCDPFTPEQTPCTLGNYARYAINVSSADDVSKGILFAKEKNIRLVVRNTGHDYLGKSTGAGALALWTHHLKSIHITHNYTDAHYTGAAITLGAGVQGGEAYLAAHKSNLSVVGGECPTVGIAGGYTQGGGHSALSSAYGLGADQVLSWDVVDAAGVLRTATRDNEHADLYWALSGGGGGTFGAVVSMTARAHADVPVAGANLTFGARDGASADAFYAAVGAWQTFLPSIVDAGAMVVWYFTNTSFSLSPVTAPGLGAVELSALLRPFEERLEGLGIEYTSYVGQFGGYYEQFTAMQSPIQVGIAQYGGWLVPRSVVETNNDALTAAYRNITEDGATFIGVALNVSKKVVGDVDNAVLPAWRDALIDTVITTPWNFNAPLADMVEWQDKMTNNYIPQLTALAPESGCYLNEADFRQPNWKQVFYGANYDRLRAIKKKYDPTDLFYAVTAVGSDAWEVAEDGRMCRAAEEQNIVRAFSRSDVQEALPDL</sequence>
<dbReference type="Pfam" id="PF01565">
    <property type="entry name" value="FAD_binding_4"/>
    <property type="match status" value="1"/>
</dbReference>
<evidence type="ECO:0000256" key="3">
    <source>
        <dbReference type="SAM" id="SignalP"/>
    </source>
</evidence>
<dbReference type="InterPro" id="IPR036318">
    <property type="entry name" value="FAD-bd_PCMH-like_sf"/>
</dbReference>
<gene>
    <name evidence="5" type="ORF">B0J12DRAFT_214016</name>
</gene>
<dbReference type="PANTHER" id="PTHR13878">
    <property type="entry name" value="GULONOLACTONE OXIDASE"/>
    <property type="match status" value="1"/>
</dbReference>
<comment type="similarity">
    <text evidence="1">Belongs to the oxygen-dependent FAD-linked oxidoreductase family.</text>
</comment>
<dbReference type="PANTHER" id="PTHR13878:SF91">
    <property type="entry name" value="FAD BINDING DOMAIN PROTEIN (AFU_ORTHOLOGUE AFUA_6G12070)-RELATED"/>
    <property type="match status" value="1"/>
</dbReference>
<evidence type="ECO:0000256" key="2">
    <source>
        <dbReference type="ARBA" id="ARBA00023002"/>
    </source>
</evidence>
<keyword evidence="3" id="KW-0732">Signal</keyword>
<feature type="signal peptide" evidence="3">
    <location>
        <begin position="1"/>
        <end position="21"/>
    </location>
</feature>
<accession>A0ABQ8G1F8</accession>
<organism evidence="5 6">
    <name type="scientific">Macrophomina phaseolina</name>
    <dbReference type="NCBI Taxonomy" id="35725"/>
    <lineage>
        <taxon>Eukaryota</taxon>
        <taxon>Fungi</taxon>
        <taxon>Dikarya</taxon>
        <taxon>Ascomycota</taxon>
        <taxon>Pezizomycotina</taxon>
        <taxon>Dothideomycetes</taxon>
        <taxon>Dothideomycetes incertae sedis</taxon>
        <taxon>Botryosphaeriales</taxon>
        <taxon>Botryosphaeriaceae</taxon>
        <taxon>Macrophomina</taxon>
    </lineage>
</organism>
<keyword evidence="2" id="KW-0560">Oxidoreductase</keyword>
<evidence type="ECO:0000259" key="4">
    <source>
        <dbReference type="PROSITE" id="PS51387"/>
    </source>
</evidence>
<comment type="caution">
    <text evidence="5">The sequence shown here is derived from an EMBL/GenBank/DDBJ whole genome shotgun (WGS) entry which is preliminary data.</text>
</comment>
<evidence type="ECO:0000313" key="6">
    <source>
        <dbReference type="Proteomes" id="UP000774617"/>
    </source>
</evidence>
<protein>
    <recommendedName>
        <fullName evidence="4">FAD-binding PCMH-type domain-containing protein</fullName>
    </recommendedName>
</protein>
<reference evidence="5 6" key="1">
    <citation type="journal article" date="2021" name="Nat. Commun.">
        <title>Genetic determinants of endophytism in the Arabidopsis root mycobiome.</title>
        <authorList>
            <person name="Mesny F."/>
            <person name="Miyauchi S."/>
            <person name="Thiergart T."/>
            <person name="Pickel B."/>
            <person name="Atanasova L."/>
            <person name="Karlsson M."/>
            <person name="Huettel B."/>
            <person name="Barry K.W."/>
            <person name="Haridas S."/>
            <person name="Chen C."/>
            <person name="Bauer D."/>
            <person name="Andreopoulos W."/>
            <person name="Pangilinan J."/>
            <person name="LaButti K."/>
            <person name="Riley R."/>
            <person name="Lipzen A."/>
            <person name="Clum A."/>
            <person name="Drula E."/>
            <person name="Henrissat B."/>
            <person name="Kohler A."/>
            <person name="Grigoriev I.V."/>
            <person name="Martin F.M."/>
            <person name="Hacquard S."/>
        </authorList>
    </citation>
    <scope>NUCLEOTIDE SEQUENCE [LARGE SCALE GENOMIC DNA]</scope>
    <source>
        <strain evidence="5 6">MPI-SDFR-AT-0080</strain>
    </source>
</reference>
<dbReference type="Proteomes" id="UP000774617">
    <property type="component" value="Unassembled WGS sequence"/>
</dbReference>
<dbReference type="Pfam" id="PF08031">
    <property type="entry name" value="BBE"/>
    <property type="match status" value="1"/>
</dbReference>
<keyword evidence="6" id="KW-1185">Reference proteome</keyword>
<dbReference type="EMBL" id="JAGTJR010000027">
    <property type="protein sequence ID" value="KAH7042110.1"/>
    <property type="molecule type" value="Genomic_DNA"/>
</dbReference>
<feature type="chain" id="PRO_5047205665" description="FAD-binding PCMH-type domain-containing protein" evidence="3">
    <location>
        <begin position="22"/>
        <end position="589"/>
    </location>
</feature>
<dbReference type="InterPro" id="IPR012951">
    <property type="entry name" value="BBE"/>
</dbReference>
<dbReference type="InterPro" id="IPR016169">
    <property type="entry name" value="FAD-bd_PCMH_sub2"/>
</dbReference>